<evidence type="ECO:0000313" key="2">
    <source>
        <dbReference type="EMBL" id="GGM06670.1"/>
    </source>
</evidence>
<reference evidence="3" key="1">
    <citation type="journal article" date="2019" name="Int. J. Syst. Evol. Microbiol.">
        <title>The Global Catalogue of Microorganisms (GCM) 10K type strain sequencing project: providing services to taxonomists for standard genome sequencing and annotation.</title>
        <authorList>
            <consortium name="The Broad Institute Genomics Platform"/>
            <consortium name="The Broad Institute Genome Sequencing Center for Infectious Disease"/>
            <person name="Wu L."/>
            <person name="Ma J."/>
        </authorList>
    </citation>
    <scope>NUCLEOTIDE SEQUENCE [LARGE SCALE GENOMIC DNA]</scope>
    <source>
        <strain evidence="3">JCM 15443</strain>
    </source>
</reference>
<accession>A0ABQ2GPH0</accession>
<gene>
    <name evidence="2" type="ORF">GCM10010841_13640</name>
</gene>
<organism evidence="2 3">
    <name type="scientific">Deinococcus aerophilus</name>
    <dbReference type="NCBI Taxonomy" id="522488"/>
    <lineage>
        <taxon>Bacteria</taxon>
        <taxon>Thermotogati</taxon>
        <taxon>Deinococcota</taxon>
        <taxon>Deinococci</taxon>
        <taxon>Deinococcales</taxon>
        <taxon>Deinococcaceae</taxon>
        <taxon>Deinococcus</taxon>
    </lineage>
</organism>
<keyword evidence="3" id="KW-1185">Reference proteome</keyword>
<comment type="caution">
    <text evidence="2">The sequence shown here is derived from an EMBL/GenBank/DDBJ whole genome shotgun (WGS) entry which is preliminary data.</text>
</comment>
<dbReference type="RefSeq" id="WP_188902757.1">
    <property type="nucleotide sequence ID" value="NZ_BMOM01000008.1"/>
</dbReference>
<evidence type="ECO:0000313" key="3">
    <source>
        <dbReference type="Proteomes" id="UP000661918"/>
    </source>
</evidence>
<sequence length="152" mass="16663">MNGQAFKDFLNQQKQIRTAHRSAIEKYIQAITKTLSDEQSKSGAYYSSSSIDVIQPPELDEGYISFTLKVLSSSLPMGLKLTSEGVFVLRCLGKEVETTTPPDTIQFIYQCLCELESTATALQRGWADDPAANSSQRTETPPLAQPAPNAVT</sequence>
<dbReference type="EMBL" id="BMOM01000008">
    <property type="protein sequence ID" value="GGM06670.1"/>
    <property type="molecule type" value="Genomic_DNA"/>
</dbReference>
<evidence type="ECO:0000256" key="1">
    <source>
        <dbReference type="SAM" id="MobiDB-lite"/>
    </source>
</evidence>
<name>A0ABQ2GPH0_9DEIO</name>
<proteinExistence type="predicted"/>
<protein>
    <submittedName>
        <fullName evidence="2">Uncharacterized protein</fullName>
    </submittedName>
</protein>
<feature type="region of interest" description="Disordered" evidence="1">
    <location>
        <begin position="128"/>
        <end position="152"/>
    </location>
</feature>
<dbReference type="Proteomes" id="UP000661918">
    <property type="component" value="Unassembled WGS sequence"/>
</dbReference>